<feature type="region of interest" description="Disordered" evidence="5">
    <location>
        <begin position="51"/>
        <end position="80"/>
    </location>
</feature>
<reference evidence="8 9" key="1">
    <citation type="submission" date="2018-10" db="EMBL/GenBank/DDBJ databases">
        <title>Sequencing the genomes of 1000 actinobacteria strains.</title>
        <authorList>
            <person name="Klenk H.-P."/>
        </authorList>
    </citation>
    <scope>NUCLEOTIDE SEQUENCE [LARGE SCALE GENOMIC DNA]</scope>
    <source>
        <strain evidence="8 9">DSM 43800</strain>
    </source>
</reference>
<dbReference type="Gene3D" id="3.40.50.2000">
    <property type="entry name" value="Glycogen Phosphorylase B"/>
    <property type="match status" value="2"/>
</dbReference>
<dbReference type="GO" id="GO:0008194">
    <property type="term" value="F:UDP-glycosyltransferase activity"/>
    <property type="evidence" value="ECO:0007669"/>
    <property type="project" value="InterPro"/>
</dbReference>
<comment type="similarity">
    <text evidence="1">Belongs to the glycosyltransferase 28 family.</text>
</comment>
<keyword evidence="2" id="KW-0328">Glycosyltransferase</keyword>
<sequence>MRVLFTTQPGGTILNAMVPLAWALRAAGHDVRVASWPELADVITRTGLTAVPVGRTQHAPPGHDDPPEEPSYPDHRGVPEPYDVIERPAAEITWDDLKARFDAAHVTWFYKARNFPFLADLVDFARHWRPDLVIWEPMSPAGAIAASAVGAAQVRLLWSVDYFGAARDHYRRLRDRQPAHDRVDHLADWLAAYARKYGGRFSEELVTGQATIEQLPPSLRVAADVEYIPMRYVPYGGPATLPKWLTAPPERPRVALTLGQAVVAERPDGYLVDLSDVLDALSDVDVEVVATIAPDAQRKLRRVPDNARVVPFLPLHALTATCAAVIHHAGIGTMCTTTLDGVPQLALPWNSDQPALARKLAEQGAGLAIPAYRATGDAVRDSVLRLLGEPSFRERVGALRDEMLAMPTPHEVVPRLVELAAG</sequence>
<accession>A0A495VZX2</accession>
<dbReference type="InterPro" id="IPR010610">
    <property type="entry name" value="EryCIII-like_C"/>
</dbReference>
<dbReference type="GO" id="GO:0017000">
    <property type="term" value="P:antibiotic biosynthetic process"/>
    <property type="evidence" value="ECO:0007669"/>
    <property type="project" value="UniProtKB-KW"/>
</dbReference>
<dbReference type="RefSeq" id="WP_121006494.1">
    <property type="nucleotide sequence ID" value="NZ_RBXO01000001.1"/>
</dbReference>
<dbReference type="Proteomes" id="UP000282084">
    <property type="component" value="Unassembled WGS sequence"/>
</dbReference>
<evidence type="ECO:0000256" key="1">
    <source>
        <dbReference type="ARBA" id="ARBA00006962"/>
    </source>
</evidence>
<dbReference type="AlphaFoldDB" id="A0A495VZX2"/>
<evidence type="ECO:0000313" key="9">
    <source>
        <dbReference type="Proteomes" id="UP000282084"/>
    </source>
</evidence>
<dbReference type="InterPro" id="IPR050426">
    <property type="entry name" value="Glycosyltransferase_28"/>
</dbReference>
<evidence type="ECO:0000256" key="3">
    <source>
        <dbReference type="ARBA" id="ARBA00022679"/>
    </source>
</evidence>
<keyword evidence="3 8" id="KW-0808">Transferase</keyword>
<feature type="domain" description="Erythromycin biosynthesis protein CIII-like C-terminal" evidence="6">
    <location>
        <begin position="276"/>
        <end position="419"/>
    </location>
</feature>
<dbReference type="InterPro" id="IPR030953">
    <property type="entry name" value="Glycosyl_450act"/>
</dbReference>
<dbReference type="Pfam" id="PF21036">
    <property type="entry name" value="EryCIII-like_N"/>
    <property type="match status" value="1"/>
</dbReference>
<organism evidence="8 9">
    <name type="scientific">Saccharothrix australiensis</name>
    <dbReference type="NCBI Taxonomy" id="2072"/>
    <lineage>
        <taxon>Bacteria</taxon>
        <taxon>Bacillati</taxon>
        <taxon>Actinomycetota</taxon>
        <taxon>Actinomycetes</taxon>
        <taxon>Pseudonocardiales</taxon>
        <taxon>Pseudonocardiaceae</taxon>
        <taxon>Saccharothrix</taxon>
    </lineage>
</organism>
<proteinExistence type="inferred from homology"/>
<dbReference type="InterPro" id="IPR048284">
    <property type="entry name" value="EryCIII-like_N"/>
</dbReference>
<protein>
    <submittedName>
        <fullName evidence="8">Glycosyltransferase (Activator-dependent family)</fullName>
    </submittedName>
</protein>
<keyword evidence="4" id="KW-0045">Antibiotic biosynthesis</keyword>
<dbReference type="InterPro" id="IPR002213">
    <property type="entry name" value="UDP_glucos_trans"/>
</dbReference>
<feature type="domain" description="Erythromycin biosynthesis protein CIII-like N-terminal" evidence="7">
    <location>
        <begin position="22"/>
        <end position="259"/>
    </location>
</feature>
<evidence type="ECO:0000259" key="6">
    <source>
        <dbReference type="Pfam" id="PF06722"/>
    </source>
</evidence>
<dbReference type="CDD" id="cd03784">
    <property type="entry name" value="GT1_Gtf-like"/>
    <property type="match status" value="1"/>
</dbReference>
<dbReference type="PANTHER" id="PTHR48050:SF13">
    <property type="entry name" value="STEROL 3-BETA-GLUCOSYLTRANSFERASE UGT80A2"/>
    <property type="match status" value="1"/>
</dbReference>
<name>A0A495VZX2_9PSEU</name>
<evidence type="ECO:0000256" key="2">
    <source>
        <dbReference type="ARBA" id="ARBA00022676"/>
    </source>
</evidence>
<dbReference type="NCBIfam" id="TIGR04516">
    <property type="entry name" value="glycosyl_450act"/>
    <property type="match status" value="1"/>
</dbReference>
<evidence type="ECO:0000256" key="5">
    <source>
        <dbReference type="SAM" id="MobiDB-lite"/>
    </source>
</evidence>
<dbReference type="FunFam" id="3.40.50.2000:FF:000072">
    <property type="entry name" value="Glycosyl transferase"/>
    <property type="match status" value="1"/>
</dbReference>
<dbReference type="SUPFAM" id="SSF53756">
    <property type="entry name" value="UDP-Glycosyltransferase/glycogen phosphorylase"/>
    <property type="match status" value="1"/>
</dbReference>
<keyword evidence="9" id="KW-1185">Reference proteome</keyword>
<dbReference type="EMBL" id="RBXO01000001">
    <property type="protein sequence ID" value="RKT54694.1"/>
    <property type="molecule type" value="Genomic_DNA"/>
</dbReference>
<gene>
    <name evidence="8" type="ORF">C8E97_3342</name>
</gene>
<dbReference type="Pfam" id="PF06722">
    <property type="entry name" value="EryCIII-like_C"/>
    <property type="match status" value="1"/>
</dbReference>
<evidence type="ECO:0000313" key="8">
    <source>
        <dbReference type="EMBL" id="RKT54694.1"/>
    </source>
</evidence>
<dbReference type="GO" id="GO:0016758">
    <property type="term" value="F:hexosyltransferase activity"/>
    <property type="evidence" value="ECO:0007669"/>
    <property type="project" value="UniProtKB-ARBA"/>
</dbReference>
<comment type="caution">
    <text evidence="8">The sequence shown here is derived from an EMBL/GenBank/DDBJ whole genome shotgun (WGS) entry which is preliminary data.</text>
</comment>
<dbReference type="PANTHER" id="PTHR48050">
    <property type="entry name" value="STEROL 3-BETA-GLUCOSYLTRANSFERASE"/>
    <property type="match status" value="1"/>
</dbReference>
<evidence type="ECO:0000256" key="4">
    <source>
        <dbReference type="ARBA" id="ARBA00023194"/>
    </source>
</evidence>
<dbReference type="OrthoDB" id="5488434at2"/>
<evidence type="ECO:0000259" key="7">
    <source>
        <dbReference type="Pfam" id="PF21036"/>
    </source>
</evidence>